<dbReference type="EMBL" id="JBBNAF010000013">
    <property type="protein sequence ID" value="KAK9087346.1"/>
    <property type="molecule type" value="Genomic_DNA"/>
</dbReference>
<feature type="region of interest" description="Disordered" evidence="1">
    <location>
        <begin position="128"/>
        <end position="171"/>
    </location>
</feature>
<sequence length="204" mass="23214">MFGNLGDGVDEEGEEDDGGEEDEKANRMMVTLQDNALLCKALPFHDRRHDSRSQGSRRSIDISSLQLQFPTGTYNQANNYVSQHSIDLVEDDEADTELTFGHRLVGGRSREQQWRVGWVGYLRRGGGERSVERDIGGRKKEGRPASLLKSASVTRDRDGVEEDWRGHRSKERRLSAAASVVVRGGIRVEAEQRPRQRRRELRQR</sequence>
<keyword evidence="3" id="KW-1185">Reference proteome</keyword>
<comment type="caution">
    <text evidence="2">The sequence shown here is derived from an EMBL/GenBank/DDBJ whole genome shotgun (WGS) entry which is preliminary data.</text>
</comment>
<protein>
    <submittedName>
        <fullName evidence="2">Uncharacterized protein</fullName>
    </submittedName>
</protein>
<dbReference type="AlphaFoldDB" id="A0AAP0HK50"/>
<feature type="compositionally biased region" description="Basic and acidic residues" evidence="1">
    <location>
        <begin position="154"/>
        <end position="166"/>
    </location>
</feature>
<feature type="region of interest" description="Disordered" evidence="1">
    <location>
        <begin position="1"/>
        <end position="25"/>
    </location>
</feature>
<name>A0AAP0HK50_9MAGN</name>
<evidence type="ECO:0000313" key="2">
    <source>
        <dbReference type="EMBL" id="KAK9087346.1"/>
    </source>
</evidence>
<evidence type="ECO:0000313" key="3">
    <source>
        <dbReference type="Proteomes" id="UP001420932"/>
    </source>
</evidence>
<gene>
    <name evidence="2" type="ORF">Syun_029740</name>
</gene>
<evidence type="ECO:0000256" key="1">
    <source>
        <dbReference type="SAM" id="MobiDB-lite"/>
    </source>
</evidence>
<proteinExistence type="predicted"/>
<reference evidence="2 3" key="1">
    <citation type="submission" date="2024-01" db="EMBL/GenBank/DDBJ databases">
        <title>Genome assemblies of Stephania.</title>
        <authorList>
            <person name="Yang L."/>
        </authorList>
    </citation>
    <scope>NUCLEOTIDE SEQUENCE [LARGE SCALE GENOMIC DNA]</scope>
    <source>
        <strain evidence="2">YNDBR</strain>
        <tissue evidence="2">Leaf</tissue>
    </source>
</reference>
<accession>A0AAP0HK50</accession>
<dbReference type="Proteomes" id="UP001420932">
    <property type="component" value="Unassembled WGS sequence"/>
</dbReference>
<feature type="compositionally biased region" description="Acidic residues" evidence="1">
    <location>
        <begin position="8"/>
        <end position="23"/>
    </location>
</feature>
<organism evidence="2 3">
    <name type="scientific">Stephania yunnanensis</name>
    <dbReference type="NCBI Taxonomy" id="152371"/>
    <lineage>
        <taxon>Eukaryota</taxon>
        <taxon>Viridiplantae</taxon>
        <taxon>Streptophyta</taxon>
        <taxon>Embryophyta</taxon>
        <taxon>Tracheophyta</taxon>
        <taxon>Spermatophyta</taxon>
        <taxon>Magnoliopsida</taxon>
        <taxon>Ranunculales</taxon>
        <taxon>Menispermaceae</taxon>
        <taxon>Menispermoideae</taxon>
        <taxon>Cissampelideae</taxon>
        <taxon>Stephania</taxon>
    </lineage>
</organism>
<feature type="compositionally biased region" description="Basic and acidic residues" evidence="1">
    <location>
        <begin position="128"/>
        <end position="143"/>
    </location>
</feature>